<protein>
    <recommendedName>
        <fullName evidence="1">DUF7871 domain-containing protein</fullName>
    </recommendedName>
</protein>
<dbReference type="PANTHER" id="PTHR40620:SF1">
    <property type="entry name" value="RESISTANCE PROTEIN CRD2, PUTATIVE (AFU_ORTHOLOGUE AFUA_4G04318)-RELATED"/>
    <property type="match status" value="1"/>
</dbReference>
<dbReference type="OrthoDB" id="273010at2759"/>
<dbReference type="EMBL" id="CP017558">
    <property type="protein sequence ID" value="AOW06984.1"/>
    <property type="molecule type" value="Genomic_DNA"/>
</dbReference>
<dbReference type="Proteomes" id="UP000182444">
    <property type="component" value="Chromosome 1F"/>
</dbReference>
<dbReference type="VEuPathDB" id="FungiDB:YALI1_F14933g"/>
<sequence length="80" mass="8421">MAASTCCKKSNSCVCAIEATCSCGKMPAQHCDCSKAAVENVKPTDACSCGMRQASQCTCSRKNEENAGLMEGEVDFTNLK</sequence>
<feature type="domain" description="DUF7871" evidence="1">
    <location>
        <begin position="2"/>
        <end position="69"/>
    </location>
</feature>
<dbReference type="eggNOG" id="ENOG502SCEH">
    <property type="taxonomic scope" value="Eukaryota"/>
</dbReference>
<name>A0A1D8NMV8_YARLL</name>
<evidence type="ECO:0000313" key="2">
    <source>
        <dbReference type="EMBL" id="AOW06984.1"/>
    </source>
</evidence>
<dbReference type="PANTHER" id="PTHR40620">
    <property type="entry name" value="RESISTANCE PROTEIN CRD2, PUTATIVE (AFU_ORTHOLOGUE AFUA_4G04318)-RELATED"/>
    <property type="match status" value="1"/>
</dbReference>
<dbReference type="GeneID" id="2907967"/>
<dbReference type="Pfam" id="PF25277">
    <property type="entry name" value="DUF7871"/>
    <property type="match status" value="1"/>
</dbReference>
<proteinExistence type="predicted"/>
<accession>A0A1D8NMV8</accession>
<dbReference type="AlphaFoldDB" id="A0A1D8NMV8"/>
<dbReference type="RefSeq" id="XP_505280.1">
    <property type="nucleotide sequence ID" value="XM_505280.3"/>
</dbReference>
<reference evidence="2 3" key="1">
    <citation type="journal article" date="2016" name="PLoS ONE">
        <title>Sequence Assembly of Yarrowia lipolytica Strain W29/CLIB89 Shows Transposable Element Diversity.</title>
        <authorList>
            <person name="Magnan C."/>
            <person name="Yu J."/>
            <person name="Chang I."/>
            <person name="Jahn E."/>
            <person name="Kanomata Y."/>
            <person name="Wu J."/>
            <person name="Zeller M."/>
            <person name="Oakes M."/>
            <person name="Baldi P."/>
            <person name="Sandmeyer S."/>
        </authorList>
    </citation>
    <scope>NUCLEOTIDE SEQUENCE [LARGE SCALE GENOMIC DNA]</scope>
    <source>
        <strain evidence="3">CLIB89(W29)</strain>
    </source>
</reference>
<dbReference type="VEuPathDB" id="FungiDB:YALI0_F11275g"/>
<dbReference type="KEGG" id="yli:2907967"/>
<dbReference type="InterPro" id="IPR057193">
    <property type="entry name" value="DUF7871"/>
</dbReference>
<organism evidence="2 3">
    <name type="scientific">Yarrowia lipolytica</name>
    <name type="common">Candida lipolytica</name>
    <dbReference type="NCBI Taxonomy" id="4952"/>
    <lineage>
        <taxon>Eukaryota</taxon>
        <taxon>Fungi</taxon>
        <taxon>Dikarya</taxon>
        <taxon>Ascomycota</taxon>
        <taxon>Saccharomycotina</taxon>
        <taxon>Dipodascomycetes</taxon>
        <taxon>Dipodascales</taxon>
        <taxon>Dipodascales incertae sedis</taxon>
        <taxon>Yarrowia</taxon>
    </lineage>
</organism>
<evidence type="ECO:0000259" key="1">
    <source>
        <dbReference type="Pfam" id="PF25277"/>
    </source>
</evidence>
<gene>
    <name evidence="2" type="ORF">YALI1_F14933g</name>
</gene>
<evidence type="ECO:0000313" key="3">
    <source>
        <dbReference type="Proteomes" id="UP000182444"/>
    </source>
</evidence>
<dbReference type="OMA" id="CTCEKAT"/>